<comment type="caution">
    <text evidence="3">The sequence shown here is derived from an EMBL/GenBank/DDBJ whole genome shotgun (WGS) entry which is preliminary data.</text>
</comment>
<dbReference type="RefSeq" id="WP_109626709.1">
    <property type="nucleotide sequence ID" value="NZ_JANKBI010000007.1"/>
</dbReference>
<dbReference type="PROSITE" id="PS51257">
    <property type="entry name" value="PROKAR_LIPOPROTEIN"/>
    <property type="match status" value="1"/>
</dbReference>
<feature type="chain" id="PRO_5044498249" evidence="2">
    <location>
        <begin position="23"/>
        <end position="557"/>
    </location>
</feature>
<sequence>MGKLLLLKKGSALAAAAAVVLAGTAGCGETTNTEIVRYKTQDSEARMVEAGEFENIRSQVAAPERYRTNLHDQNNMMYVNVDASIQIPDAEGVRIKRVEARPFEQADYDAVHKAVMHNAGTWTGGYYPETGEPPMTREEAVIKAQELEKISDKLLSGDADMLSKYSIDSVTEQLKYLYGLLDSGPEVFETEPVDITITYSEDAAKRQWYMYAYGVSSEEERKALSSEITGTVGRDDAQLPEEEEKNSVNNSSVNSSAAEEEVVGKGEEQEAETETYNDQSANFEMDGMQYAINIGNSLSEYNKYINMRVQRDGADYVGLWMMSDDDQINVEQTLSLEEAEKMADETVRAMGLDDMELAYTDAGYSQRYSESDFTTGTRIENQGYESAYVFVYTRTIDNFPTGYTFSHGNTVEIQGTIPYTLYWPYEMITMAYDKDGLLSFEWTGPYKVSELSEEYVFLLPFSEIQNIFESIILKKNADYAEQGIVTEMNVDKVTLSYMRIWEDSARGDATLIPVWNFFGTYHIVGDSYEQPNLITPGTSLLTINAMDGTIVDVDRGY</sequence>
<evidence type="ECO:0000256" key="1">
    <source>
        <dbReference type="SAM" id="MobiDB-lite"/>
    </source>
</evidence>
<keyword evidence="4" id="KW-1185">Reference proteome</keyword>
<dbReference type="EMBL" id="QGGY01000007">
    <property type="protein sequence ID" value="PWJ75010.1"/>
    <property type="molecule type" value="Genomic_DNA"/>
</dbReference>
<feature type="signal peptide" evidence="2">
    <location>
        <begin position="1"/>
        <end position="22"/>
    </location>
</feature>
<name>A0AB73T2Z8_9FIRM</name>
<gene>
    <name evidence="3" type="ORF">C7383_10715</name>
</gene>
<proteinExistence type="predicted"/>
<keyword evidence="2" id="KW-0732">Signal</keyword>
<feature type="region of interest" description="Disordered" evidence="1">
    <location>
        <begin position="224"/>
        <end position="276"/>
    </location>
</feature>
<evidence type="ECO:0000256" key="2">
    <source>
        <dbReference type="SAM" id="SignalP"/>
    </source>
</evidence>
<feature type="compositionally biased region" description="Low complexity" evidence="1">
    <location>
        <begin position="247"/>
        <end position="257"/>
    </location>
</feature>
<organism evidence="3 4">
    <name type="scientific">Murimonas intestini</name>
    <dbReference type="NCBI Taxonomy" id="1337051"/>
    <lineage>
        <taxon>Bacteria</taxon>
        <taxon>Bacillati</taxon>
        <taxon>Bacillota</taxon>
        <taxon>Clostridia</taxon>
        <taxon>Lachnospirales</taxon>
        <taxon>Lachnospiraceae</taxon>
        <taxon>Murimonas</taxon>
    </lineage>
</organism>
<dbReference type="Proteomes" id="UP000245412">
    <property type="component" value="Unassembled WGS sequence"/>
</dbReference>
<accession>A0AB73T2Z8</accession>
<dbReference type="Pfam" id="PF19499">
    <property type="entry name" value="DUF6034"/>
    <property type="match status" value="1"/>
</dbReference>
<reference evidence="3 4" key="1">
    <citation type="submission" date="2018-05" db="EMBL/GenBank/DDBJ databases">
        <authorList>
            <person name="Goeker M."/>
            <person name="Huntemann M."/>
            <person name="Clum A."/>
            <person name="Pillay M."/>
            <person name="Palaniappan K."/>
            <person name="Varghese N."/>
            <person name="Mikhailova N."/>
            <person name="Stamatis D."/>
            <person name="Reddy T."/>
            <person name="Daum C."/>
            <person name="Shapiro N."/>
            <person name="Ivanova N."/>
            <person name="Kyrpides N."/>
            <person name="Woyke T."/>
        </authorList>
    </citation>
    <scope>NUCLEOTIDE SEQUENCE [LARGE SCALE GENOMIC DNA]</scope>
    <source>
        <strain evidence="3 4">DSM 26524</strain>
    </source>
</reference>
<evidence type="ECO:0000313" key="3">
    <source>
        <dbReference type="EMBL" id="PWJ75010.1"/>
    </source>
</evidence>
<dbReference type="InterPro" id="IPR046098">
    <property type="entry name" value="DUF6034"/>
</dbReference>
<evidence type="ECO:0000313" key="4">
    <source>
        <dbReference type="Proteomes" id="UP000245412"/>
    </source>
</evidence>
<dbReference type="AlphaFoldDB" id="A0AB73T2Z8"/>
<protein>
    <submittedName>
        <fullName evidence="3">Uncharacterized protein</fullName>
    </submittedName>
</protein>